<feature type="domain" description="NmrA-like" evidence="3">
    <location>
        <begin position="4"/>
        <end position="243"/>
    </location>
</feature>
<keyword evidence="2" id="KW-0521">NADP</keyword>
<keyword evidence="5" id="KW-1185">Reference proteome</keyword>
<dbReference type="PANTHER" id="PTHR42748">
    <property type="entry name" value="NITROGEN METABOLITE REPRESSION PROTEIN NMRA FAMILY MEMBER"/>
    <property type="match status" value="1"/>
</dbReference>
<reference evidence="4" key="1">
    <citation type="submission" date="2023-01" db="EMBL/GenBank/DDBJ databases">
        <authorList>
            <person name="Van Ghelder C."/>
            <person name="Rancurel C."/>
        </authorList>
    </citation>
    <scope>NUCLEOTIDE SEQUENCE</scope>
    <source>
        <strain evidence="4">CNCM I-4278</strain>
    </source>
</reference>
<evidence type="ECO:0000256" key="2">
    <source>
        <dbReference type="ARBA" id="ARBA00022857"/>
    </source>
</evidence>
<organism evidence="4 5">
    <name type="scientific">Periconia digitata</name>
    <dbReference type="NCBI Taxonomy" id="1303443"/>
    <lineage>
        <taxon>Eukaryota</taxon>
        <taxon>Fungi</taxon>
        <taxon>Dikarya</taxon>
        <taxon>Ascomycota</taxon>
        <taxon>Pezizomycotina</taxon>
        <taxon>Dothideomycetes</taxon>
        <taxon>Pleosporomycetidae</taxon>
        <taxon>Pleosporales</taxon>
        <taxon>Massarineae</taxon>
        <taxon>Periconiaceae</taxon>
        <taxon>Periconia</taxon>
    </lineage>
</organism>
<dbReference type="Pfam" id="PF05368">
    <property type="entry name" value="NmrA"/>
    <property type="match status" value="1"/>
</dbReference>
<gene>
    <name evidence="4" type="ORF">PDIGIT_LOCUS2746</name>
</gene>
<name>A0A9W4XF90_9PLEO</name>
<dbReference type="CDD" id="cd05251">
    <property type="entry name" value="NmrA_like_SDR_a"/>
    <property type="match status" value="1"/>
</dbReference>
<accession>A0A9W4XF90</accession>
<dbReference type="InterPro" id="IPR051164">
    <property type="entry name" value="NmrA-like_oxidored"/>
</dbReference>
<dbReference type="Gene3D" id="3.40.50.720">
    <property type="entry name" value="NAD(P)-binding Rossmann-like Domain"/>
    <property type="match status" value="1"/>
</dbReference>
<sequence>MEQQLFTVFGATGQQGGALLQYLFNHPRLSKIYRLRGVTRDSKKPAARALVEQGVEMVEADMNDPASLEAATQGSHIVFAMTDFWSAGSKETEIAQGKALANAALATKAHALIWSSLPRIGLPNFDGKADVEAYIRNLPMKSLFYMPGWFMQNQLSFSKPVKQANENQQGGETYILKPLFPGCEADTLVPLVDNEDIGKYLQPFLDDQDRYNGVGLVASSEFMTPRDMCAVWRKVTGKEVWFENEEEVKRIDRGGEDSWYYGDGSRKALEWTLEQMEGKTTSWEDFVKREEGAWF</sequence>
<evidence type="ECO:0000313" key="4">
    <source>
        <dbReference type="EMBL" id="CAI6298570.1"/>
    </source>
</evidence>
<dbReference type="InterPro" id="IPR008030">
    <property type="entry name" value="NmrA-like"/>
</dbReference>
<dbReference type="EMBL" id="CAOQHR010000002">
    <property type="protein sequence ID" value="CAI6298570.1"/>
    <property type="molecule type" value="Genomic_DNA"/>
</dbReference>
<dbReference type="AlphaFoldDB" id="A0A9W4XF90"/>
<dbReference type="PANTHER" id="PTHR42748:SF11">
    <property type="entry name" value="NMRA-LIKE DOMAIN-CONTAINING PROTEIN"/>
    <property type="match status" value="1"/>
</dbReference>
<dbReference type="SUPFAM" id="SSF51735">
    <property type="entry name" value="NAD(P)-binding Rossmann-fold domains"/>
    <property type="match status" value="1"/>
</dbReference>
<comment type="similarity">
    <text evidence="1">Belongs to the NmrA-type oxidoreductase family.</text>
</comment>
<dbReference type="Proteomes" id="UP001152607">
    <property type="component" value="Unassembled WGS sequence"/>
</dbReference>
<dbReference type="GO" id="GO:0005634">
    <property type="term" value="C:nucleus"/>
    <property type="evidence" value="ECO:0007669"/>
    <property type="project" value="TreeGrafter"/>
</dbReference>
<evidence type="ECO:0000256" key="1">
    <source>
        <dbReference type="ARBA" id="ARBA00006328"/>
    </source>
</evidence>
<protein>
    <recommendedName>
        <fullName evidence="3">NmrA-like domain-containing protein</fullName>
    </recommendedName>
</protein>
<proteinExistence type="inferred from homology"/>
<dbReference type="Gene3D" id="3.90.25.10">
    <property type="entry name" value="UDP-galactose 4-epimerase, domain 1"/>
    <property type="match status" value="1"/>
</dbReference>
<evidence type="ECO:0000259" key="3">
    <source>
        <dbReference type="Pfam" id="PF05368"/>
    </source>
</evidence>
<evidence type="ECO:0000313" key="5">
    <source>
        <dbReference type="Proteomes" id="UP001152607"/>
    </source>
</evidence>
<dbReference type="InterPro" id="IPR036291">
    <property type="entry name" value="NAD(P)-bd_dom_sf"/>
</dbReference>
<comment type="caution">
    <text evidence="4">The sequence shown here is derived from an EMBL/GenBank/DDBJ whole genome shotgun (WGS) entry which is preliminary data.</text>
</comment>
<dbReference type="OrthoDB" id="3358371at2759"/>